<proteinExistence type="predicted"/>
<sequence length="86" mass="9679">MAWGPLGDNDVLSWVRSLFNALQRLHICWLGVEHTAPPELAPRQASCLRHLQSFYLRSRSLYCNCLFYVGAEPSPILKPSLSCSCS</sequence>
<dbReference type="AlphaFoldDB" id="A6IN06"/>
<dbReference type="EMBL" id="CH473964">
    <property type="protein sequence ID" value="EDM01433.1"/>
    <property type="molecule type" value="Genomic_DNA"/>
</dbReference>
<dbReference type="Proteomes" id="UP000234681">
    <property type="component" value="Chromosome 4"/>
</dbReference>
<gene>
    <name evidence="1" type="ORF">rCG_30033</name>
</gene>
<organism evidence="1 2">
    <name type="scientific">Rattus norvegicus</name>
    <name type="common">Rat</name>
    <dbReference type="NCBI Taxonomy" id="10116"/>
    <lineage>
        <taxon>Eukaryota</taxon>
        <taxon>Metazoa</taxon>
        <taxon>Chordata</taxon>
        <taxon>Craniata</taxon>
        <taxon>Vertebrata</taxon>
        <taxon>Euteleostomi</taxon>
        <taxon>Mammalia</taxon>
        <taxon>Eutheria</taxon>
        <taxon>Euarchontoglires</taxon>
        <taxon>Glires</taxon>
        <taxon>Rodentia</taxon>
        <taxon>Myomorpha</taxon>
        <taxon>Muroidea</taxon>
        <taxon>Muridae</taxon>
        <taxon>Murinae</taxon>
        <taxon>Rattus</taxon>
    </lineage>
</organism>
<evidence type="ECO:0000313" key="2">
    <source>
        <dbReference type="Proteomes" id="UP000234681"/>
    </source>
</evidence>
<accession>A6IN06</accession>
<reference evidence="1 2" key="1">
    <citation type="submission" date="2005-09" db="EMBL/GenBank/DDBJ databases">
        <authorList>
            <person name="Mural R.J."/>
            <person name="Li P.W."/>
            <person name="Adams M.D."/>
            <person name="Amanatides P.G."/>
            <person name="Baden-Tillson H."/>
            <person name="Barnstead M."/>
            <person name="Chin S.H."/>
            <person name="Dew I."/>
            <person name="Evans C.A."/>
            <person name="Ferriera S."/>
            <person name="Flanigan M."/>
            <person name="Fosler C."/>
            <person name="Glodek A."/>
            <person name="Gu Z."/>
            <person name="Holt R.A."/>
            <person name="Jennings D."/>
            <person name="Kraft C.L."/>
            <person name="Lu F."/>
            <person name="Nguyen T."/>
            <person name="Nusskern D.R."/>
            <person name="Pfannkoch C.M."/>
            <person name="Sitter C."/>
            <person name="Sutton G.G."/>
            <person name="Venter J.C."/>
            <person name="Wang Z."/>
            <person name="Woodage T."/>
            <person name="Zheng X.H."/>
            <person name="Zhong F."/>
        </authorList>
    </citation>
    <scope>NUCLEOTIDE SEQUENCE [LARGE SCALE GENOMIC DNA]</scope>
    <source>
        <strain>BN</strain>
        <strain evidence="2">Sprague-Dawley</strain>
    </source>
</reference>
<protein>
    <submittedName>
        <fullName evidence="1">RCG30033</fullName>
    </submittedName>
</protein>
<evidence type="ECO:0000313" key="1">
    <source>
        <dbReference type="EMBL" id="EDM01433.1"/>
    </source>
</evidence>
<name>A6IN06_RAT</name>